<dbReference type="AlphaFoldDB" id="A0AA39JDJ3"/>
<evidence type="ECO:0000313" key="1">
    <source>
        <dbReference type="EMBL" id="KAK0439965.1"/>
    </source>
</evidence>
<feature type="non-terminal residue" evidence="1">
    <location>
        <position position="71"/>
    </location>
</feature>
<reference evidence="1" key="1">
    <citation type="submission" date="2023-06" db="EMBL/GenBank/DDBJ databases">
        <authorList>
            <consortium name="Lawrence Berkeley National Laboratory"/>
            <person name="Ahrendt S."/>
            <person name="Sahu N."/>
            <person name="Indic B."/>
            <person name="Wong-Bajracharya J."/>
            <person name="Merenyi Z."/>
            <person name="Ke H.-M."/>
            <person name="Monk M."/>
            <person name="Kocsube S."/>
            <person name="Drula E."/>
            <person name="Lipzen A."/>
            <person name="Balint B."/>
            <person name="Henrissat B."/>
            <person name="Andreopoulos B."/>
            <person name="Martin F.M."/>
            <person name="Harder C.B."/>
            <person name="Rigling D."/>
            <person name="Ford K.L."/>
            <person name="Foster G.D."/>
            <person name="Pangilinan J."/>
            <person name="Papanicolaou A."/>
            <person name="Barry K."/>
            <person name="LaButti K."/>
            <person name="Viragh M."/>
            <person name="Koriabine M."/>
            <person name="Yan M."/>
            <person name="Riley R."/>
            <person name="Champramary S."/>
            <person name="Plett K.L."/>
            <person name="Tsai I.J."/>
            <person name="Slot J."/>
            <person name="Sipos G."/>
            <person name="Plett J."/>
            <person name="Nagy L.G."/>
            <person name="Grigoriev I.V."/>
        </authorList>
    </citation>
    <scope>NUCLEOTIDE SEQUENCE</scope>
    <source>
        <strain evidence="1">CCBAS 213</strain>
    </source>
</reference>
<dbReference type="RefSeq" id="XP_060323414.1">
    <property type="nucleotide sequence ID" value="XM_060474718.1"/>
</dbReference>
<comment type="caution">
    <text evidence="1">The sequence shown here is derived from an EMBL/GenBank/DDBJ whole genome shotgun (WGS) entry which is preliminary data.</text>
</comment>
<dbReference type="GeneID" id="85358266"/>
<accession>A0AA39JDJ3</accession>
<dbReference type="EMBL" id="JAUEPS010000081">
    <property type="protein sequence ID" value="KAK0439965.1"/>
    <property type="molecule type" value="Genomic_DNA"/>
</dbReference>
<protein>
    <submittedName>
        <fullName evidence="1">Uncharacterized protein</fullName>
    </submittedName>
</protein>
<proteinExistence type="predicted"/>
<name>A0AA39JDJ3_ARMTA</name>
<dbReference type="Proteomes" id="UP001175211">
    <property type="component" value="Unassembled WGS sequence"/>
</dbReference>
<keyword evidence="2" id="KW-1185">Reference proteome</keyword>
<evidence type="ECO:0000313" key="2">
    <source>
        <dbReference type="Proteomes" id="UP001175211"/>
    </source>
</evidence>
<sequence length="71" mass="7629">MGEIVYIGLPAFLCLAFATYQPFAWIPEFSISVTSGMCACGDSNFNGLAISSVVEPNISPLSWLAFVENGY</sequence>
<gene>
    <name evidence="1" type="ORF">EV420DRAFT_1583093</name>
</gene>
<organism evidence="1 2">
    <name type="scientific">Armillaria tabescens</name>
    <name type="common">Ringless honey mushroom</name>
    <name type="synonym">Agaricus tabescens</name>
    <dbReference type="NCBI Taxonomy" id="1929756"/>
    <lineage>
        <taxon>Eukaryota</taxon>
        <taxon>Fungi</taxon>
        <taxon>Dikarya</taxon>
        <taxon>Basidiomycota</taxon>
        <taxon>Agaricomycotina</taxon>
        <taxon>Agaricomycetes</taxon>
        <taxon>Agaricomycetidae</taxon>
        <taxon>Agaricales</taxon>
        <taxon>Marasmiineae</taxon>
        <taxon>Physalacriaceae</taxon>
        <taxon>Desarmillaria</taxon>
    </lineage>
</organism>